<dbReference type="AlphaFoldDB" id="A0A8J2XJ19"/>
<dbReference type="Pfam" id="PF09992">
    <property type="entry name" value="NAGPA"/>
    <property type="match status" value="1"/>
</dbReference>
<protein>
    <recommendedName>
        <fullName evidence="7">3',5'-cyclic AMP phosphodiesterase CpdA</fullName>
    </recommendedName>
</protein>
<evidence type="ECO:0000313" key="6">
    <source>
        <dbReference type="Proteomes" id="UP000616114"/>
    </source>
</evidence>
<proteinExistence type="predicted"/>
<evidence type="ECO:0000256" key="2">
    <source>
        <dbReference type="SAM" id="Phobius"/>
    </source>
</evidence>
<reference evidence="5" key="1">
    <citation type="journal article" date="2014" name="Int. J. Syst. Evol. Microbiol.">
        <title>Complete genome sequence of Corynebacterium casei LMG S-19264T (=DSM 44701T), isolated from a smear-ripened cheese.</title>
        <authorList>
            <consortium name="US DOE Joint Genome Institute (JGI-PGF)"/>
            <person name="Walter F."/>
            <person name="Albersmeier A."/>
            <person name="Kalinowski J."/>
            <person name="Ruckert C."/>
        </authorList>
    </citation>
    <scope>NUCLEOTIDE SEQUENCE</scope>
    <source>
        <strain evidence="5">CGMCC 1.12785</strain>
    </source>
</reference>
<evidence type="ECO:0000313" key="5">
    <source>
        <dbReference type="EMBL" id="GGA03965.1"/>
    </source>
</evidence>
<feature type="compositionally biased region" description="Pro residues" evidence="1">
    <location>
        <begin position="1139"/>
        <end position="1177"/>
    </location>
</feature>
<feature type="region of interest" description="Disordered" evidence="1">
    <location>
        <begin position="1127"/>
        <end position="1211"/>
    </location>
</feature>
<dbReference type="Pfam" id="PF00149">
    <property type="entry name" value="Metallophos"/>
    <property type="match status" value="1"/>
</dbReference>
<keyword evidence="2" id="KW-0812">Transmembrane</keyword>
<evidence type="ECO:0000259" key="3">
    <source>
        <dbReference type="Pfam" id="PF00149"/>
    </source>
</evidence>
<feature type="domain" description="Phosphodiester glycosidase" evidence="4">
    <location>
        <begin position="225"/>
        <end position="395"/>
    </location>
</feature>
<dbReference type="GO" id="GO:0016787">
    <property type="term" value="F:hydrolase activity"/>
    <property type="evidence" value="ECO:0007669"/>
    <property type="project" value="InterPro"/>
</dbReference>
<dbReference type="InterPro" id="IPR004843">
    <property type="entry name" value="Calcineurin-like_PHP"/>
</dbReference>
<dbReference type="RefSeq" id="WP_188549180.1">
    <property type="nucleotide sequence ID" value="NZ_BMFY01000001.1"/>
</dbReference>
<evidence type="ECO:0008006" key="7">
    <source>
        <dbReference type="Google" id="ProtNLM"/>
    </source>
</evidence>
<sequence>MMDAPRCRAVLRALLTPVLAVLLAFPLLVPAGGRAAAAAGVDTAAMDLVSDGVFASAETDRVAPGLDVTRFSRLEEAGWTAGSVLRADLSEETLEVDVVNSGAVTRTATVSEHVERAGAVAGVNGDFFDINYSNAAQGTAIGAGGLLNASDAAHPALTVSGGRAAISAISAEATFTAAGAQHEAHGVNTPRLPAGGIGVYTPGWGEYTLDRPVGGPDEIAVDAVRVTVSGGAVTEVVEVTGDGAPADIPEDGFVLLGREAGGVLLAELEPGAAVEVDLATSVPADVALTGNEVLVADGAIVAQDEAVHPRTAVGVGPDGTELFVLALDGRAHFGRGMSLPELAQLLIDMGAEHAVNLDGGGSTAMVARSAGQDRATLRNTPSDGGERPVPNALVFRTTAEQGELQDLQVAPVSDHEHAGRVFPGLHRTVRATGLDGSYAPVPAPGEFSIQDEGLDLASADGERAVVRGVHRTEAGVEYAAGDLRASTLIEVLGRLDHVRASRNTLALDSAGDSELVRLSGYDADGREAPIEVADAEVTAPEGFTVEAEGLDALRITAESDEGAGTVNLDIAGHRVQIAVTAGFEEREVIDFAGGTENWTFGSDRATGGIEPAEGPEPGTPGLRLHYDFTEQSGTRGGYAIATEPVELPGQPREVSMWMHGAGNGEWPRLQVRSGEGVVSNLDGPTVTWEGWQKISFPVPAGTAYPLTLERIRMMETRPDARYQGEVVIGPVSVVVSSDVDAPAQAPVHDPFVVTDGTVADRPLRIAIMSDAQFVARAPESDIVQAARETFREMVAQDPDLLIINGDLVDEASPEDFALARQVIDEEIGDAVPWIYVPGNHEIMGGPIENFEQEFGPTHQVRTVDRTRVITLDTSTGSLRGGGMDQLRMLEEELRQAAEDASVTGAVVFAHHPTRDPKPDQASQFSDREEAAAFERLLAEVRAETGLSTAFIAGHAGVFHASSAEGVSYAIAGNSGKSPSWTPERGGFTGWMMLGINPAAGDVGRLPDAPQSRLAWMRAEVNPRVEELRLDGPAELGVGEQADVLATLVQDGTREVPVAWPVSAQWGGEGIAVDDGGAGQALTALALENADDSPLRYNPATGTLTAVAPGEGVLTVTVNGRTAELPVTVAAEEPSEPEPTEPAPTEPAPTEPAPTEPGPGEPGAPEPTEPDAPAPGGPDDPGGAGGQPGGEPDRRPDNDPAAGPGGALPRTGSEVGAWLAGAVALLLAGAAALGAARHRGRE</sequence>
<evidence type="ECO:0000256" key="1">
    <source>
        <dbReference type="SAM" id="MobiDB-lite"/>
    </source>
</evidence>
<feature type="domain" description="Calcineurin-like phosphoesterase" evidence="3">
    <location>
        <begin position="763"/>
        <end position="931"/>
    </location>
</feature>
<keyword evidence="2" id="KW-1133">Transmembrane helix</keyword>
<feature type="compositionally biased region" description="Gly residues" evidence="1">
    <location>
        <begin position="1178"/>
        <end position="1188"/>
    </location>
</feature>
<evidence type="ECO:0000259" key="4">
    <source>
        <dbReference type="Pfam" id="PF09992"/>
    </source>
</evidence>
<dbReference type="Gene3D" id="2.60.120.260">
    <property type="entry name" value="Galactose-binding domain-like"/>
    <property type="match status" value="1"/>
</dbReference>
<dbReference type="PANTHER" id="PTHR40446:SF2">
    <property type="entry name" value="N-ACETYLGLUCOSAMINE-1-PHOSPHODIESTER ALPHA-N-ACETYLGLUCOSAMINIDASE"/>
    <property type="match status" value="1"/>
</dbReference>
<organism evidence="5 6">
    <name type="scientific">Sediminivirga luteola</name>
    <dbReference type="NCBI Taxonomy" id="1774748"/>
    <lineage>
        <taxon>Bacteria</taxon>
        <taxon>Bacillati</taxon>
        <taxon>Actinomycetota</taxon>
        <taxon>Actinomycetes</taxon>
        <taxon>Micrococcales</taxon>
        <taxon>Brevibacteriaceae</taxon>
        <taxon>Sediminivirga</taxon>
    </lineage>
</organism>
<dbReference type="InterPro" id="IPR029052">
    <property type="entry name" value="Metallo-depent_PP-like"/>
</dbReference>
<dbReference type="EMBL" id="BMFY01000001">
    <property type="protein sequence ID" value="GGA03965.1"/>
    <property type="molecule type" value="Genomic_DNA"/>
</dbReference>
<dbReference type="SUPFAM" id="SSF56300">
    <property type="entry name" value="Metallo-dependent phosphatases"/>
    <property type="match status" value="1"/>
</dbReference>
<dbReference type="InterPro" id="IPR018711">
    <property type="entry name" value="NAGPA"/>
</dbReference>
<dbReference type="Gene3D" id="3.60.21.10">
    <property type="match status" value="1"/>
</dbReference>
<reference evidence="5" key="2">
    <citation type="submission" date="2020-09" db="EMBL/GenBank/DDBJ databases">
        <authorList>
            <person name="Sun Q."/>
            <person name="Zhou Y."/>
        </authorList>
    </citation>
    <scope>NUCLEOTIDE SEQUENCE</scope>
    <source>
        <strain evidence="5">CGMCC 1.12785</strain>
    </source>
</reference>
<name>A0A8J2XJ19_9MICO</name>
<accession>A0A8J2XJ19</accession>
<feature type="transmembrane region" description="Helical" evidence="2">
    <location>
        <begin position="1214"/>
        <end position="1235"/>
    </location>
</feature>
<dbReference type="Proteomes" id="UP000616114">
    <property type="component" value="Unassembled WGS sequence"/>
</dbReference>
<keyword evidence="6" id="KW-1185">Reference proteome</keyword>
<keyword evidence="2" id="KW-0472">Membrane</keyword>
<comment type="caution">
    <text evidence="5">The sequence shown here is derived from an EMBL/GenBank/DDBJ whole genome shotgun (WGS) entry which is preliminary data.</text>
</comment>
<gene>
    <name evidence="5" type="ORF">GCM10011333_03440</name>
</gene>
<dbReference type="PANTHER" id="PTHR40446">
    <property type="entry name" value="N-ACETYLGLUCOSAMINE-1-PHOSPHODIESTER ALPHA-N-ACETYLGLUCOSAMINIDASE"/>
    <property type="match status" value="1"/>
</dbReference>